<dbReference type="PANTHER" id="PTHR46732">
    <property type="entry name" value="ATP-DEPENDENT PROTEASE LA (LON) DOMAIN PROTEIN"/>
    <property type="match status" value="1"/>
</dbReference>
<protein>
    <submittedName>
        <fullName evidence="2">Peptidase S16</fullName>
    </submittedName>
</protein>
<keyword evidence="3" id="KW-1185">Reference proteome</keyword>
<dbReference type="InterPro" id="IPR003111">
    <property type="entry name" value="Lon_prtase_N"/>
</dbReference>
<evidence type="ECO:0000259" key="1">
    <source>
        <dbReference type="SMART" id="SM00464"/>
    </source>
</evidence>
<gene>
    <name evidence="2" type="ORF">HCJ96_02555</name>
</gene>
<dbReference type="RefSeq" id="WP_169209484.1">
    <property type="nucleotide sequence ID" value="NZ_JAATNW010000002.1"/>
</dbReference>
<dbReference type="SUPFAM" id="SSF88697">
    <property type="entry name" value="PUA domain-like"/>
    <property type="match status" value="1"/>
</dbReference>
<evidence type="ECO:0000313" key="3">
    <source>
        <dbReference type="Proteomes" id="UP000709336"/>
    </source>
</evidence>
<name>A0ABX1QYX1_9ALTE</name>
<evidence type="ECO:0000313" key="2">
    <source>
        <dbReference type="EMBL" id="NMH58901.1"/>
    </source>
</evidence>
<dbReference type="Proteomes" id="UP000709336">
    <property type="component" value="Unassembled WGS sequence"/>
</dbReference>
<dbReference type="InterPro" id="IPR046336">
    <property type="entry name" value="Lon_prtase_N_sf"/>
</dbReference>
<dbReference type="PANTHER" id="PTHR46732:SF8">
    <property type="entry name" value="ATP-DEPENDENT PROTEASE LA (LON) DOMAIN PROTEIN"/>
    <property type="match status" value="1"/>
</dbReference>
<proteinExistence type="predicted"/>
<reference evidence="2 3" key="1">
    <citation type="submission" date="2020-03" db="EMBL/GenBank/DDBJ databases">
        <title>Alteromonas ponticola sp. nov., isolated from seawater.</title>
        <authorList>
            <person name="Yoon J.-H."/>
            <person name="Kim Y.-O."/>
        </authorList>
    </citation>
    <scope>NUCLEOTIDE SEQUENCE [LARGE SCALE GENOMIC DNA]</scope>
    <source>
        <strain evidence="2 3">MYP5</strain>
    </source>
</reference>
<feature type="domain" description="Lon N-terminal" evidence="1">
    <location>
        <begin position="5"/>
        <end position="188"/>
    </location>
</feature>
<dbReference type="Pfam" id="PF02190">
    <property type="entry name" value="LON_substr_bdg"/>
    <property type="match status" value="1"/>
</dbReference>
<comment type="caution">
    <text evidence="2">The sequence shown here is derived from an EMBL/GenBank/DDBJ whole genome shotgun (WGS) entry which is preliminary data.</text>
</comment>
<dbReference type="InterPro" id="IPR015947">
    <property type="entry name" value="PUA-like_sf"/>
</dbReference>
<dbReference type="Gene3D" id="2.30.130.40">
    <property type="entry name" value="LON domain-like"/>
    <property type="match status" value="1"/>
</dbReference>
<organism evidence="2 3">
    <name type="scientific">Alteromonas ponticola</name>
    <dbReference type="NCBI Taxonomy" id="2720613"/>
    <lineage>
        <taxon>Bacteria</taxon>
        <taxon>Pseudomonadati</taxon>
        <taxon>Pseudomonadota</taxon>
        <taxon>Gammaproteobacteria</taxon>
        <taxon>Alteromonadales</taxon>
        <taxon>Alteromonadaceae</taxon>
        <taxon>Alteromonas/Salinimonas group</taxon>
        <taxon>Alteromonas</taxon>
    </lineage>
</organism>
<accession>A0ABX1QYX1</accession>
<dbReference type="SMART" id="SM00464">
    <property type="entry name" value="LON"/>
    <property type="match status" value="1"/>
</dbReference>
<dbReference type="EMBL" id="JAATNW010000002">
    <property type="protein sequence ID" value="NMH58901.1"/>
    <property type="molecule type" value="Genomic_DNA"/>
</dbReference>
<dbReference type="Gene3D" id="1.10.4060.10">
    <property type="entry name" value="BPP1347 like domain"/>
    <property type="match status" value="1"/>
</dbReference>
<sequence>MKAEKLPIFPLSAHILPGGRMSLRIFEPRYMRMVKHACATDSMFVICMHNARVSQAGDERVLPIGTAVRVVDFNTLPDGLLGIKVAGHYCVEVTDVVTESDGLQFANCEKVQIWHSQQPAQQIAPMDEYLKEVFAQFKDLAQQYDELKYHEANWVLFRWLELLPIDAEKKQQFLVQKDAKPLLSYLSALHAVMADEVTRVS</sequence>